<reference evidence="2 3" key="1">
    <citation type="journal article" date="2023" name="IMA Fungus">
        <title>Comparative genomic study of the Penicillium genus elucidates a diverse pangenome and 15 lateral gene transfer events.</title>
        <authorList>
            <person name="Petersen C."/>
            <person name="Sorensen T."/>
            <person name="Nielsen M.R."/>
            <person name="Sondergaard T.E."/>
            <person name="Sorensen J.L."/>
            <person name="Fitzpatrick D.A."/>
            <person name="Frisvad J.C."/>
            <person name="Nielsen K.L."/>
        </authorList>
    </citation>
    <scope>NUCLEOTIDE SEQUENCE [LARGE SCALE GENOMIC DNA]</scope>
    <source>
        <strain evidence="2 3">IBT 3361</strain>
    </source>
</reference>
<accession>A0ABQ8WV36</accession>
<keyword evidence="3" id="KW-1185">Reference proteome</keyword>
<comment type="caution">
    <text evidence="2">The sequence shown here is derived from an EMBL/GenBank/DDBJ whole genome shotgun (WGS) entry which is preliminary data.</text>
</comment>
<dbReference type="Pfam" id="PF01636">
    <property type="entry name" value="APH"/>
    <property type="match status" value="1"/>
</dbReference>
<feature type="domain" description="Aminoglycoside phosphotransferase" evidence="1">
    <location>
        <begin position="174"/>
        <end position="251"/>
    </location>
</feature>
<evidence type="ECO:0000259" key="1">
    <source>
        <dbReference type="Pfam" id="PF01636"/>
    </source>
</evidence>
<dbReference type="SUPFAM" id="SSF56112">
    <property type="entry name" value="Protein kinase-like (PK-like)"/>
    <property type="match status" value="1"/>
</dbReference>
<dbReference type="InterPro" id="IPR002575">
    <property type="entry name" value="Aminoglycoside_PTrfase"/>
</dbReference>
<dbReference type="InterPro" id="IPR051678">
    <property type="entry name" value="AGP_Transferase"/>
</dbReference>
<evidence type="ECO:0000313" key="2">
    <source>
        <dbReference type="EMBL" id="KAJ5282791.1"/>
    </source>
</evidence>
<gene>
    <name evidence="2" type="ORF">N7505_000771</name>
</gene>
<dbReference type="InterPro" id="IPR011009">
    <property type="entry name" value="Kinase-like_dom_sf"/>
</dbReference>
<protein>
    <recommendedName>
        <fullName evidence="1">Aminoglycoside phosphotransferase domain-containing protein</fullName>
    </recommendedName>
</protein>
<dbReference type="Gene3D" id="3.90.1200.10">
    <property type="match status" value="1"/>
</dbReference>
<dbReference type="EMBL" id="JAPVEB010000001">
    <property type="protein sequence ID" value="KAJ5282791.1"/>
    <property type="molecule type" value="Genomic_DNA"/>
</dbReference>
<evidence type="ECO:0000313" key="3">
    <source>
        <dbReference type="Proteomes" id="UP001220256"/>
    </source>
</evidence>
<organism evidence="2 3">
    <name type="scientific">Penicillium chrysogenum</name>
    <name type="common">Penicillium notatum</name>
    <dbReference type="NCBI Taxonomy" id="5076"/>
    <lineage>
        <taxon>Eukaryota</taxon>
        <taxon>Fungi</taxon>
        <taxon>Dikarya</taxon>
        <taxon>Ascomycota</taxon>
        <taxon>Pezizomycotina</taxon>
        <taxon>Eurotiomycetes</taxon>
        <taxon>Eurotiomycetidae</taxon>
        <taxon>Eurotiales</taxon>
        <taxon>Aspergillaceae</taxon>
        <taxon>Penicillium</taxon>
        <taxon>Penicillium chrysogenum species complex</taxon>
    </lineage>
</organism>
<name>A0ABQ8WV36_PENCH</name>
<dbReference type="PANTHER" id="PTHR21310">
    <property type="entry name" value="AMINOGLYCOSIDE PHOSPHOTRANSFERASE-RELATED-RELATED"/>
    <property type="match status" value="1"/>
</dbReference>
<sequence>MSSEPPQEYSVDEEILYFFRKTSATKSSCDAYAQELVGGSVVPVTVQGVCSYTVYAGPNHEFVVQFRLQSLGLSTKMTTLACDIYGSLVPSATFHGQIGEEGVDGKEPLSVYVMGRVKVGFILAHNLPEDSLEYCTWRENLVSDIAGYSSRLSSRFLGLAWKSSLDVNPSDREAMFRRYEKDLRQLLAALPSRFRPVIQQSIDSLPAIFSLPMVLVHKDFGVNNVMVDAVDNHLVGVIDWAEAEIGPFGTNLHSLQQFMSKYRLRVGWIRHANYETLDRIFWDALSTSAGGLDPKTIQTIKAARIVGLLRSRGFTSRLANKPEPEPIRDDESGAYQMLGLDGLLINPATKLVD</sequence>
<proteinExistence type="predicted"/>
<dbReference type="Proteomes" id="UP001220256">
    <property type="component" value="Unassembled WGS sequence"/>
</dbReference>